<feature type="transmembrane region" description="Helical" evidence="1">
    <location>
        <begin position="26"/>
        <end position="47"/>
    </location>
</feature>
<proteinExistence type="predicted"/>
<gene>
    <name evidence="2" type="ORF">KI688_003557</name>
</gene>
<sequence length="338" mass="38443">MAIGIAIDLHRIHIAVYKSSTRSTQFAFNLWLIGAAAFYFVFIYGAILDYFIQFSKVGIVTNNNSTVETATMITPDQHDQPLSSSSLQTTTPQMWEETKYYIDCGLHLVLGLGLKAILNQRRQLDLEREEQQHHHLYHHLLVSSDKGLPTPIASASSVEGFKTEVELGRLRLRVPTWPRFFVAIWFLWSIYDGAHHVSHFASAHRLSVREYAQLAISLTQSITGLYILYRKSLVMTQWLFYSLCVTAVYQTISANIGFWNEDLKKNFAELAETIENDEGGGASLKDFADKTDEEILLMRVLYMTGATLFYLGRLWVAWRLVADLKARNARVARAVGLI</sequence>
<name>A0A9P7XP07_9FUNG</name>
<organism evidence="2 3">
    <name type="scientific">Linnemannia hyalina</name>
    <dbReference type="NCBI Taxonomy" id="64524"/>
    <lineage>
        <taxon>Eukaryota</taxon>
        <taxon>Fungi</taxon>
        <taxon>Fungi incertae sedis</taxon>
        <taxon>Mucoromycota</taxon>
        <taxon>Mortierellomycotina</taxon>
        <taxon>Mortierellomycetes</taxon>
        <taxon>Mortierellales</taxon>
        <taxon>Mortierellaceae</taxon>
        <taxon>Linnemannia</taxon>
    </lineage>
</organism>
<evidence type="ECO:0000313" key="2">
    <source>
        <dbReference type="EMBL" id="KAG9064369.1"/>
    </source>
</evidence>
<accession>A0A9P7XP07</accession>
<feature type="transmembrane region" description="Helical" evidence="1">
    <location>
        <begin position="300"/>
        <end position="321"/>
    </location>
</feature>
<comment type="caution">
    <text evidence="2">The sequence shown here is derived from an EMBL/GenBank/DDBJ whole genome shotgun (WGS) entry which is preliminary data.</text>
</comment>
<evidence type="ECO:0000256" key="1">
    <source>
        <dbReference type="SAM" id="Phobius"/>
    </source>
</evidence>
<protein>
    <submittedName>
        <fullName evidence="2">Uncharacterized protein</fullName>
    </submittedName>
</protein>
<dbReference type="AlphaFoldDB" id="A0A9P7XP07"/>
<keyword evidence="1" id="KW-0472">Membrane</keyword>
<keyword evidence="1" id="KW-0812">Transmembrane</keyword>
<dbReference type="EMBL" id="JAHRHY010000014">
    <property type="protein sequence ID" value="KAG9064369.1"/>
    <property type="molecule type" value="Genomic_DNA"/>
</dbReference>
<evidence type="ECO:0000313" key="3">
    <source>
        <dbReference type="Proteomes" id="UP000707451"/>
    </source>
</evidence>
<dbReference type="Proteomes" id="UP000707451">
    <property type="component" value="Unassembled WGS sequence"/>
</dbReference>
<keyword evidence="1" id="KW-1133">Transmembrane helix</keyword>
<keyword evidence="3" id="KW-1185">Reference proteome</keyword>
<feature type="transmembrane region" description="Helical" evidence="1">
    <location>
        <begin position="238"/>
        <end position="259"/>
    </location>
</feature>
<dbReference type="OrthoDB" id="2411194at2759"/>
<reference evidence="2" key="1">
    <citation type="submission" date="2021-06" db="EMBL/GenBank/DDBJ databases">
        <title>Genome Sequence of Mortierella hyaline Strain SCG-10, a Cold-Adapted, Nitrate-Reducing Fungus Isolated from Soil in Minnesota, USA.</title>
        <authorList>
            <person name="Aldossari N."/>
        </authorList>
    </citation>
    <scope>NUCLEOTIDE SEQUENCE</scope>
    <source>
        <strain evidence="2">SCG-10</strain>
    </source>
</reference>